<comment type="caution">
    <text evidence="3">The sequence shown here is derived from an EMBL/GenBank/DDBJ whole genome shotgun (WGS) entry which is preliminary data.</text>
</comment>
<gene>
    <name evidence="3" type="ORF">pdam_00007067</name>
</gene>
<evidence type="ECO:0000313" key="3">
    <source>
        <dbReference type="EMBL" id="RMX37848.1"/>
    </source>
</evidence>
<dbReference type="EMBL" id="RCHS01004067">
    <property type="protein sequence ID" value="RMX37848.1"/>
    <property type="molecule type" value="Genomic_DNA"/>
</dbReference>
<evidence type="ECO:0000313" key="4">
    <source>
        <dbReference type="Proteomes" id="UP000275408"/>
    </source>
</evidence>
<name>A0A3M6T969_POCDA</name>
<evidence type="ECO:0000256" key="1">
    <source>
        <dbReference type="ARBA" id="ARBA00009058"/>
    </source>
</evidence>
<dbReference type="PANTHER" id="PTHR31716:SF1">
    <property type="entry name" value="PROTEIN FMC1 HOMOLOG"/>
    <property type="match status" value="1"/>
</dbReference>
<keyword evidence="4" id="KW-1185">Reference proteome</keyword>
<dbReference type="Proteomes" id="UP000275408">
    <property type="component" value="Unassembled WGS sequence"/>
</dbReference>
<comment type="similarity">
    <text evidence="1">Belongs to the FMC1 family.</text>
</comment>
<dbReference type="PANTHER" id="PTHR31716">
    <property type="entry name" value="PROTEIN FMC1 HOMOLOG"/>
    <property type="match status" value="1"/>
</dbReference>
<proteinExistence type="inferred from homology"/>
<accession>A0A3M6T969</accession>
<reference evidence="3 4" key="1">
    <citation type="journal article" date="2018" name="Sci. Rep.">
        <title>Comparative analysis of the Pocillopora damicornis genome highlights role of immune system in coral evolution.</title>
        <authorList>
            <person name="Cunning R."/>
            <person name="Bay R.A."/>
            <person name="Gillette P."/>
            <person name="Baker A.C."/>
            <person name="Traylor-Knowles N."/>
        </authorList>
    </citation>
    <scope>NUCLEOTIDE SEQUENCE [LARGE SCALE GENOMIC DNA]</scope>
    <source>
        <strain evidence="3">RSMAS</strain>
        <tissue evidence="3">Whole animal</tissue>
    </source>
</reference>
<dbReference type="OrthoDB" id="551431at2759"/>
<dbReference type="GO" id="GO:0005739">
    <property type="term" value="C:mitochondrion"/>
    <property type="evidence" value="ECO:0007669"/>
    <property type="project" value="TreeGrafter"/>
</dbReference>
<dbReference type="STRING" id="46731.A0A3M6T969"/>
<organism evidence="3 4">
    <name type="scientific">Pocillopora damicornis</name>
    <name type="common">Cauliflower coral</name>
    <name type="synonym">Millepora damicornis</name>
    <dbReference type="NCBI Taxonomy" id="46731"/>
    <lineage>
        <taxon>Eukaryota</taxon>
        <taxon>Metazoa</taxon>
        <taxon>Cnidaria</taxon>
        <taxon>Anthozoa</taxon>
        <taxon>Hexacorallia</taxon>
        <taxon>Scleractinia</taxon>
        <taxon>Astrocoeniina</taxon>
        <taxon>Pocilloporidae</taxon>
        <taxon>Pocillopora</taxon>
    </lineage>
</organism>
<protein>
    <recommendedName>
        <fullName evidence="2">Protein FMC1 homolog</fullName>
    </recommendedName>
</protein>
<sequence length="255" mass="28734">MIGARNNEEVMVFPGNYLFPVPVNIYIGYLDGISALLKGTCGKDIVELNTDVPKLNCLPQNVLATAASALSLIHVPATCLKQHTHKNAQEAMWFSDSLVNLGEWLSLGSRYSSEGGIFKRLKLNKEATMADKPLWLQCMVHINKPLQCSVKSFYQFQSSSETDHQEKLEPVTSSLEGQYLITEFHNYSQAGEALAQKLYFDCVYYLCLLRSQRMAQMLHEKYKGVGERPVEEVASLVGFKLPKQYREPSNDSNEK</sequence>
<dbReference type="InterPro" id="IPR037667">
    <property type="entry name" value="FMC1_homologue"/>
</dbReference>
<dbReference type="AlphaFoldDB" id="A0A3M6T969"/>
<evidence type="ECO:0000256" key="2">
    <source>
        <dbReference type="ARBA" id="ARBA00013846"/>
    </source>
</evidence>